<evidence type="ECO:0000256" key="2">
    <source>
        <dbReference type="ARBA" id="ARBA00005510"/>
    </source>
</evidence>
<dbReference type="PANTHER" id="PTHR16223">
    <property type="entry name" value="TRANSCRIPTION FACTOR BHLH83-RELATED"/>
    <property type="match status" value="1"/>
</dbReference>
<dbReference type="Gene3D" id="4.10.280.10">
    <property type="entry name" value="Helix-loop-helix DNA-binding domain"/>
    <property type="match status" value="1"/>
</dbReference>
<dbReference type="PANTHER" id="PTHR16223:SF109">
    <property type="entry name" value="BHLH DOMAIN-CONTAINING PROTEIN"/>
    <property type="match status" value="1"/>
</dbReference>
<feature type="domain" description="BHLH" evidence="7">
    <location>
        <begin position="191"/>
        <end position="240"/>
    </location>
</feature>
<dbReference type="InParanoid" id="A0A6J0PR13"/>
<dbReference type="PROSITE" id="PS50888">
    <property type="entry name" value="BHLH"/>
    <property type="match status" value="1"/>
</dbReference>
<dbReference type="GO" id="GO:0000978">
    <property type="term" value="F:RNA polymerase II cis-regulatory region sequence-specific DNA binding"/>
    <property type="evidence" value="ECO:0007669"/>
    <property type="project" value="TreeGrafter"/>
</dbReference>
<comment type="similarity">
    <text evidence="2">Belongs to the bHLH protein family.</text>
</comment>
<dbReference type="SUPFAM" id="SSF47459">
    <property type="entry name" value="HLH, helix-loop-helix DNA-binding domain"/>
    <property type="match status" value="1"/>
</dbReference>
<dbReference type="AlphaFoldDB" id="A0A6J0PR13"/>
<keyword evidence="8" id="KW-1185">Reference proteome</keyword>
<dbReference type="RefSeq" id="XP_019710309.1">
    <property type="nucleotide sequence ID" value="XM_019854750.2"/>
</dbReference>
<keyword evidence="3" id="KW-0805">Transcription regulation</keyword>
<evidence type="ECO:0000256" key="1">
    <source>
        <dbReference type="ARBA" id="ARBA00004123"/>
    </source>
</evidence>
<dbReference type="GO" id="GO:0046983">
    <property type="term" value="F:protein dimerization activity"/>
    <property type="evidence" value="ECO:0007669"/>
    <property type="project" value="InterPro"/>
</dbReference>
<evidence type="ECO:0000259" key="7">
    <source>
        <dbReference type="PROSITE" id="PS50888"/>
    </source>
</evidence>
<proteinExistence type="inferred from homology"/>
<gene>
    <name evidence="9" type="primary">LOC105057804</name>
</gene>
<dbReference type="CDD" id="cd11393">
    <property type="entry name" value="bHLH_AtbHLH_like"/>
    <property type="match status" value="1"/>
</dbReference>
<organism evidence="8 9">
    <name type="scientific">Elaeis guineensis var. tenera</name>
    <name type="common">Oil palm</name>
    <dbReference type="NCBI Taxonomy" id="51953"/>
    <lineage>
        <taxon>Eukaryota</taxon>
        <taxon>Viridiplantae</taxon>
        <taxon>Streptophyta</taxon>
        <taxon>Embryophyta</taxon>
        <taxon>Tracheophyta</taxon>
        <taxon>Spermatophyta</taxon>
        <taxon>Magnoliopsida</taxon>
        <taxon>Liliopsida</taxon>
        <taxon>Arecaceae</taxon>
        <taxon>Arecoideae</taxon>
        <taxon>Cocoseae</taxon>
        <taxon>Elaeidinae</taxon>
        <taxon>Elaeis</taxon>
    </lineage>
</organism>
<dbReference type="InterPro" id="IPR045843">
    <property type="entry name" value="IND-like"/>
</dbReference>
<keyword evidence="5" id="KW-0539">Nucleus</keyword>
<dbReference type="InterPro" id="IPR011598">
    <property type="entry name" value="bHLH_dom"/>
</dbReference>
<comment type="subcellular location">
    <subcellularLocation>
        <location evidence="1">Nucleus</location>
    </subcellularLocation>
</comment>
<dbReference type="GO" id="GO:0000981">
    <property type="term" value="F:DNA-binding transcription factor activity, RNA polymerase II-specific"/>
    <property type="evidence" value="ECO:0007669"/>
    <property type="project" value="TreeGrafter"/>
</dbReference>
<keyword evidence="4" id="KW-0804">Transcription</keyword>
<dbReference type="InterPro" id="IPR036638">
    <property type="entry name" value="HLH_DNA-bd_sf"/>
</dbReference>
<evidence type="ECO:0000256" key="3">
    <source>
        <dbReference type="ARBA" id="ARBA00023015"/>
    </source>
</evidence>
<evidence type="ECO:0000313" key="8">
    <source>
        <dbReference type="Proteomes" id="UP000504607"/>
    </source>
</evidence>
<reference evidence="9" key="1">
    <citation type="submission" date="2025-08" db="UniProtKB">
        <authorList>
            <consortium name="RefSeq"/>
        </authorList>
    </citation>
    <scope>IDENTIFICATION</scope>
</reference>
<sequence length="320" mass="35075">MSAMVPLPEQFRDVSVNLVTASGNEKCPISQHVFPPQFRYLQVHGNHVNLLSAPPVTFGPRQLHAIPAGDILEGVVLPTTSFDAGKDISGFQTYNAYDNSRFSDNPLLNRLNNSSIPDIGSSRVNQAVPAPTSINTETASDFSKVLCPIESDDPVEDMVFPMSCTSIQQKPDDDSDNSAEPNSKVMFSSREARAQAAASRRLHRARVTAGIKALQNCIPSSDKCNRESALDDIIDYIKFLKLQLKALHQSRLSGEATPYPFVHLEGYGHYLLHQQMCGEPLEEMMGQLMISSMNSANELFESKGLAVLPMTLAYALLCTS</sequence>
<accession>A0A6J0PR13</accession>
<name>A0A6J0PR13_ELAGV</name>
<dbReference type="OrthoDB" id="1627850at2759"/>
<dbReference type="Proteomes" id="UP000504607">
    <property type="component" value="Chromosome 14"/>
</dbReference>
<dbReference type="GO" id="GO:0005634">
    <property type="term" value="C:nucleus"/>
    <property type="evidence" value="ECO:0007669"/>
    <property type="project" value="UniProtKB-SubCell"/>
</dbReference>
<evidence type="ECO:0000256" key="4">
    <source>
        <dbReference type="ARBA" id="ARBA00023163"/>
    </source>
</evidence>
<evidence type="ECO:0000256" key="6">
    <source>
        <dbReference type="SAM" id="MobiDB-lite"/>
    </source>
</evidence>
<dbReference type="InterPro" id="IPR045239">
    <property type="entry name" value="bHLH95_bHLH"/>
</dbReference>
<evidence type="ECO:0000256" key="5">
    <source>
        <dbReference type="ARBA" id="ARBA00023242"/>
    </source>
</evidence>
<protein>
    <submittedName>
        <fullName evidence="9">Transcription factor bHLH7</fullName>
    </submittedName>
</protein>
<feature type="region of interest" description="Disordered" evidence="6">
    <location>
        <begin position="166"/>
        <end position="190"/>
    </location>
</feature>
<evidence type="ECO:0000313" key="9">
    <source>
        <dbReference type="RefSeq" id="XP_019710309.1"/>
    </source>
</evidence>